<dbReference type="InterPro" id="IPR035919">
    <property type="entry name" value="EAL_sf"/>
</dbReference>
<dbReference type="PANTHER" id="PTHR44757">
    <property type="entry name" value="DIGUANYLATE CYCLASE DGCP"/>
    <property type="match status" value="1"/>
</dbReference>
<dbReference type="Gene3D" id="3.30.450.20">
    <property type="entry name" value="PAS domain"/>
    <property type="match status" value="2"/>
</dbReference>
<dbReference type="CDD" id="cd00130">
    <property type="entry name" value="PAS"/>
    <property type="match status" value="1"/>
</dbReference>
<dbReference type="Gene3D" id="3.20.20.450">
    <property type="entry name" value="EAL domain"/>
    <property type="match status" value="1"/>
</dbReference>
<dbReference type="NCBIfam" id="TIGR00229">
    <property type="entry name" value="sensory_box"/>
    <property type="match status" value="1"/>
</dbReference>
<proteinExistence type="predicted"/>
<evidence type="ECO:0000313" key="3">
    <source>
        <dbReference type="EMBL" id="MFD2043928.1"/>
    </source>
</evidence>
<keyword evidence="4" id="KW-1185">Reference proteome</keyword>
<comment type="caution">
    <text evidence="3">The sequence shown here is derived from an EMBL/GenBank/DDBJ whole genome shotgun (WGS) entry which is preliminary data.</text>
</comment>
<dbReference type="PROSITE" id="PS50887">
    <property type="entry name" value="GGDEF"/>
    <property type="match status" value="1"/>
</dbReference>
<accession>A0ABW4VXI0</accession>
<dbReference type="SUPFAM" id="SSF55785">
    <property type="entry name" value="PYP-like sensor domain (PAS domain)"/>
    <property type="match status" value="1"/>
</dbReference>
<dbReference type="PROSITE" id="PS50883">
    <property type="entry name" value="EAL"/>
    <property type="match status" value="1"/>
</dbReference>
<dbReference type="Gene3D" id="3.30.70.270">
    <property type="match status" value="1"/>
</dbReference>
<dbReference type="SUPFAM" id="SSF141868">
    <property type="entry name" value="EAL domain-like"/>
    <property type="match status" value="1"/>
</dbReference>
<name>A0ABW4VXI0_9BACI</name>
<dbReference type="InterPro" id="IPR000160">
    <property type="entry name" value="GGDEF_dom"/>
</dbReference>
<dbReference type="RefSeq" id="WP_377555502.1">
    <property type="nucleotide sequence ID" value="NZ_JBHUHQ010000013.1"/>
</dbReference>
<dbReference type="EMBL" id="JBHUHQ010000013">
    <property type="protein sequence ID" value="MFD2043928.1"/>
    <property type="molecule type" value="Genomic_DNA"/>
</dbReference>
<dbReference type="InterPro" id="IPR001633">
    <property type="entry name" value="EAL_dom"/>
</dbReference>
<protein>
    <submittedName>
        <fullName evidence="3">EAL domain-containing protein</fullName>
    </submittedName>
</protein>
<dbReference type="Pfam" id="PF13426">
    <property type="entry name" value="PAS_9"/>
    <property type="match status" value="1"/>
</dbReference>
<dbReference type="PANTHER" id="PTHR44757:SF2">
    <property type="entry name" value="BIOFILM ARCHITECTURE MAINTENANCE PROTEIN MBAA"/>
    <property type="match status" value="1"/>
</dbReference>
<dbReference type="Pfam" id="PF00990">
    <property type="entry name" value="GGDEF"/>
    <property type="match status" value="1"/>
</dbReference>
<sequence length="652" mass="74947">MTKGKTVLPMHNQILYSLKEAVLFVQDDGQIIEANSNAERILNNANINIQEQSIFSYLDFDLLTDSNEVHLLMEQKNQKGRLLEVKSIQVAERVYCLLLHPLSIQDKAEEIKQYINENSFAGMEGIVMYGENTILDCDPIFANMFGYSIDEIKGIEIYKLIHRKGKSMIEENCCNLENPYELTGIKKDGTKFYLEVIYYPYNNEGSIIRVASVKDITDKVVNENQIEYMAYYDQLTDLPNRNFFYKVLKEAVSEARKSGEILAVYFIDLDYFKEINDTLGYAFGDQLLQACGNRLKSFLETNTFIARMSGDEFLILKRDASTKEEAVELAEKLIAEFEKPIKIDEYEIYTSVSIGISVYPENGSNANDLIKHADSAMYVIKEKHRNNYNLFDSSISENFRMRLTLETELRKALREGQFELHYQPQKSFSTGKVVGLEALLRWNHPQKGYISPSEFIPLAEKTGLIIEIGDWVLHEACKQNKAWQNQGYDPITVSVNLSAKQFHQRSLVDKVKDILNDTGLSPYYLELEITESMAMSNENYILKTLKDLRDLGVLVSIDDFGTGYSSFKYLSLFPITKLKIDKMFLNNEQQENKAIVKSIIHMSHSLNMKVIAEGVETMEQFAFLSQERCDEMQGFYFSKPLPATQLTKFFTV</sequence>
<evidence type="ECO:0000259" key="1">
    <source>
        <dbReference type="PROSITE" id="PS50883"/>
    </source>
</evidence>
<dbReference type="InterPro" id="IPR052155">
    <property type="entry name" value="Biofilm_reg_signaling"/>
</dbReference>
<dbReference type="SUPFAM" id="SSF55073">
    <property type="entry name" value="Nucleotide cyclase"/>
    <property type="match status" value="1"/>
</dbReference>
<feature type="domain" description="EAL" evidence="1">
    <location>
        <begin position="402"/>
        <end position="652"/>
    </location>
</feature>
<dbReference type="NCBIfam" id="TIGR00254">
    <property type="entry name" value="GGDEF"/>
    <property type="match status" value="1"/>
</dbReference>
<gene>
    <name evidence="3" type="ORF">ACFSJF_06620</name>
</gene>
<evidence type="ECO:0000313" key="4">
    <source>
        <dbReference type="Proteomes" id="UP001597383"/>
    </source>
</evidence>
<dbReference type="InterPro" id="IPR035965">
    <property type="entry name" value="PAS-like_dom_sf"/>
</dbReference>
<feature type="domain" description="GGDEF" evidence="2">
    <location>
        <begin position="260"/>
        <end position="393"/>
    </location>
</feature>
<dbReference type="Proteomes" id="UP001597383">
    <property type="component" value="Unassembled WGS sequence"/>
</dbReference>
<dbReference type="InterPro" id="IPR029787">
    <property type="entry name" value="Nucleotide_cyclase"/>
</dbReference>
<dbReference type="InterPro" id="IPR000014">
    <property type="entry name" value="PAS"/>
</dbReference>
<dbReference type="SMART" id="SM00052">
    <property type="entry name" value="EAL"/>
    <property type="match status" value="1"/>
</dbReference>
<evidence type="ECO:0000259" key="2">
    <source>
        <dbReference type="PROSITE" id="PS50887"/>
    </source>
</evidence>
<dbReference type="SMART" id="SM00091">
    <property type="entry name" value="PAS"/>
    <property type="match status" value="2"/>
</dbReference>
<organism evidence="3 4">
    <name type="scientific">Ornithinibacillus salinisoli</name>
    <dbReference type="NCBI Taxonomy" id="1848459"/>
    <lineage>
        <taxon>Bacteria</taxon>
        <taxon>Bacillati</taxon>
        <taxon>Bacillota</taxon>
        <taxon>Bacilli</taxon>
        <taxon>Bacillales</taxon>
        <taxon>Bacillaceae</taxon>
        <taxon>Ornithinibacillus</taxon>
    </lineage>
</organism>
<dbReference type="Pfam" id="PF00563">
    <property type="entry name" value="EAL"/>
    <property type="match status" value="1"/>
</dbReference>
<dbReference type="CDD" id="cd01949">
    <property type="entry name" value="GGDEF"/>
    <property type="match status" value="1"/>
</dbReference>
<dbReference type="SMART" id="SM00267">
    <property type="entry name" value="GGDEF"/>
    <property type="match status" value="1"/>
</dbReference>
<reference evidence="4" key="1">
    <citation type="journal article" date="2019" name="Int. J. Syst. Evol. Microbiol.">
        <title>The Global Catalogue of Microorganisms (GCM) 10K type strain sequencing project: providing services to taxonomists for standard genome sequencing and annotation.</title>
        <authorList>
            <consortium name="The Broad Institute Genomics Platform"/>
            <consortium name="The Broad Institute Genome Sequencing Center for Infectious Disease"/>
            <person name="Wu L."/>
            <person name="Ma J."/>
        </authorList>
    </citation>
    <scope>NUCLEOTIDE SEQUENCE [LARGE SCALE GENOMIC DNA]</scope>
    <source>
        <strain evidence="4">R28</strain>
    </source>
</reference>
<dbReference type="CDD" id="cd01948">
    <property type="entry name" value="EAL"/>
    <property type="match status" value="1"/>
</dbReference>
<dbReference type="InterPro" id="IPR043128">
    <property type="entry name" value="Rev_trsase/Diguanyl_cyclase"/>
</dbReference>